<keyword evidence="4" id="KW-0479">Metal-binding</keyword>
<feature type="compositionally biased region" description="Gly residues" evidence="10">
    <location>
        <begin position="1"/>
        <end position="10"/>
    </location>
</feature>
<keyword evidence="5" id="KW-0677">Repeat</keyword>
<keyword evidence="13" id="KW-1185">Reference proteome</keyword>
<feature type="compositionally biased region" description="Basic residues" evidence="10">
    <location>
        <begin position="281"/>
        <end position="290"/>
    </location>
</feature>
<evidence type="ECO:0000256" key="2">
    <source>
        <dbReference type="ARBA" id="ARBA00022490"/>
    </source>
</evidence>
<dbReference type="EMBL" id="KV460281">
    <property type="protein sequence ID" value="OBT91740.2"/>
    <property type="molecule type" value="Genomic_DNA"/>
</dbReference>
<dbReference type="SMART" id="SM00355">
    <property type="entry name" value="ZnF_C2H2"/>
    <property type="match status" value="4"/>
</dbReference>
<dbReference type="SMART" id="SM00451">
    <property type="entry name" value="ZnF_U1"/>
    <property type="match status" value="2"/>
</dbReference>
<proteinExistence type="inferred from homology"/>
<comment type="subcellular location">
    <subcellularLocation>
        <location evidence="1">Cytoplasm</location>
    </subcellularLocation>
</comment>
<evidence type="ECO:0000256" key="9">
    <source>
        <dbReference type="PROSITE-ProRule" id="PRU00042"/>
    </source>
</evidence>
<evidence type="ECO:0000313" key="13">
    <source>
        <dbReference type="Proteomes" id="UP000091956"/>
    </source>
</evidence>
<evidence type="ECO:0000256" key="8">
    <source>
        <dbReference type="ARBA" id="ARBA00034126"/>
    </source>
</evidence>
<feature type="compositionally biased region" description="Low complexity" evidence="10">
    <location>
        <begin position="11"/>
        <end position="20"/>
    </location>
</feature>
<sequence>MSGSGSGSGSGAAASATSENSAKEVYSCSACRVNFTDRQTQRAHMKDDWHVCNLKRRIDALPPISEATFNGEVLPETDAADASSGFQLSCSACGQNFLNQKAWQEHLKSRNHTRRATKLPVSPDETPEPSSPLSNTRKEDEPASPAKPFSSLDCLFCNVKSTSLGSNIAHMSHAHSFFIPNSEELTDIDSLLGYLYTLISVFHECLFCGSLKPNRLAVQDHMCGKGHCILDFSNDRHKFWQFYDVDDSQDEPQGVNLVPDDDDDLHLPSGKTVGSRSGARSTHRNSKRRSSSAPSLRRHLLNEEESEATPPATLDRRLIARAGTSTSMIGIPEVQRLALVAVERQMFAMEMRGQNERQSRVDKGGNRQKRYKVAGIGKKQGGLEKRLG</sequence>
<dbReference type="Pfam" id="PF12756">
    <property type="entry name" value="zf-C2H2_2"/>
    <property type="match status" value="1"/>
</dbReference>
<feature type="domain" description="C2H2-type" evidence="11">
    <location>
        <begin position="88"/>
        <end position="117"/>
    </location>
</feature>
<feature type="region of interest" description="Disordered" evidence="10">
    <location>
        <begin position="1"/>
        <end position="22"/>
    </location>
</feature>
<evidence type="ECO:0000256" key="6">
    <source>
        <dbReference type="ARBA" id="ARBA00022771"/>
    </source>
</evidence>
<evidence type="ECO:0000256" key="5">
    <source>
        <dbReference type="ARBA" id="ARBA00022737"/>
    </source>
</evidence>
<dbReference type="PROSITE" id="PS50157">
    <property type="entry name" value="ZINC_FINGER_C2H2_2"/>
    <property type="match status" value="1"/>
</dbReference>
<dbReference type="PANTHER" id="PTHR13182">
    <property type="entry name" value="ZINC FINGER PROTEIN 622"/>
    <property type="match status" value="1"/>
</dbReference>
<dbReference type="STRING" id="342668.A0A1B8G7E0"/>
<keyword evidence="3" id="KW-0690">Ribosome biogenesis</keyword>
<keyword evidence="7" id="KW-0862">Zinc</keyword>
<protein>
    <recommendedName>
        <fullName evidence="11">C2H2-type domain-containing protein</fullName>
    </recommendedName>
</protein>
<accession>A0A1B8G7E0</accession>
<evidence type="ECO:0000256" key="3">
    <source>
        <dbReference type="ARBA" id="ARBA00022517"/>
    </source>
</evidence>
<dbReference type="RefSeq" id="XP_059319251.1">
    <property type="nucleotide sequence ID" value="XM_059464136.1"/>
</dbReference>
<dbReference type="InterPro" id="IPR041661">
    <property type="entry name" value="ZN622/Rei1/Reh1_Znf-C2H2"/>
</dbReference>
<keyword evidence="6 9" id="KW-0863">Zinc-finger</keyword>
<dbReference type="SUPFAM" id="SSF57667">
    <property type="entry name" value="beta-beta-alpha zinc fingers"/>
    <property type="match status" value="2"/>
</dbReference>
<dbReference type="InterPro" id="IPR036236">
    <property type="entry name" value="Znf_C2H2_sf"/>
</dbReference>
<dbReference type="GO" id="GO:0005737">
    <property type="term" value="C:cytoplasm"/>
    <property type="evidence" value="ECO:0007669"/>
    <property type="project" value="UniProtKB-SubCell"/>
</dbReference>
<dbReference type="GO" id="GO:0042273">
    <property type="term" value="P:ribosomal large subunit biogenesis"/>
    <property type="evidence" value="ECO:0007669"/>
    <property type="project" value="UniProtKB-ARBA"/>
</dbReference>
<evidence type="ECO:0000256" key="7">
    <source>
        <dbReference type="ARBA" id="ARBA00022833"/>
    </source>
</evidence>
<dbReference type="PANTHER" id="PTHR13182:SF8">
    <property type="entry name" value="CYTOPLASMIC 60S SUBUNIT BIOGENESIS FACTOR ZNF622"/>
    <property type="match status" value="1"/>
</dbReference>
<dbReference type="AlphaFoldDB" id="A0A1B8G7E0"/>
<dbReference type="Gene3D" id="3.30.160.60">
    <property type="entry name" value="Classic Zinc Finger"/>
    <property type="match status" value="1"/>
</dbReference>
<evidence type="ECO:0000259" key="11">
    <source>
        <dbReference type="PROSITE" id="PS50157"/>
    </source>
</evidence>
<organism evidence="12 13">
    <name type="scientific">Pseudogymnoascus verrucosus</name>
    <dbReference type="NCBI Taxonomy" id="342668"/>
    <lineage>
        <taxon>Eukaryota</taxon>
        <taxon>Fungi</taxon>
        <taxon>Dikarya</taxon>
        <taxon>Ascomycota</taxon>
        <taxon>Pezizomycotina</taxon>
        <taxon>Leotiomycetes</taxon>
        <taxon>Thelebolales</taxon>
        <taxon>Thelebolaceae</taxon>
        <taxon>Pseudogymnoascus</taxon>
    </lineage>
</organism>
<feature type="region of interest" description="Disordered" evidence="10">
    <location>
        <begin position="251"/>
        <end position="315"/>
    </location>
</feature>
<dbReference type="InterPro" id="IPR003604">
    <property type="entry name" value="Matrin/U1-like-C_Znf_C2H2"/>
</dbReference>
<feature type="region of interest" description="Disordered" evidence="10">
    <location>
        <begin position="353"/>
        <end position="388"/>
    </location>
</feature>
<dbReference type="Proteomes" id="UP000091956">
    <property type="component" value="Unassembled WGS sequence"/>
</dbReference>
<reference evidence="12 13" key="1">
    <citation type="submission" date="2016-03" db="EMBL/GenBank/DDBJ databases">
        <title>Comparative genomics of Pseudogymnoascus destructans, the fungus causing white-nose syndrome of bats.</title>
        <authorList>
            <person name="Palmer J.M."/>
            <person name="Drees K.P."/>
            <person name="Foster J.T."/>
            <person name="Lindner D.L."/>
        </authorList>
    </citation>
    <scope>NUCLEOTIDE SEQUENCE [LARGE SCALE GENOMIC DNA]</scope>
    <source>
        <strain evidence="12 13">UAMH 10579</strain>
    </source>
</reference>
<gene>
    <name evidence="12" type="ORF">VE01_10222</name>
</gene>
<dbReference type="GeneID" id="28843608"/>
<comment type="similarity">
    <text evidence="8">Belongs to the REI1 family.</text>
</comment>
<dbReference type="PROSITE" id="PS00028">
    <property type="entry name" value="ZINC_FINGER_C2H2_1"/>
    <property type="match status" value="2"/>
</dbReference>
<feature type="region of interest" description="Disordered" evidence="10">
    <location>
        <begin position="108"/>
        <end position="147"/>
    </location>
</feature>
<evidence type="ECO:0000256" key="1">
    <source>
        <dbReference type="ARBA" id="ARBA00004496"/>
    </source>
</evidence>
<dbReference type="InterPro" id="IPR013087">
    <property type="entry name" value="Znf_C2H2_type"/>
</dbReference>
<dbReference type="GO" id="GO:0030687">
    <property type="term" value="C:preribosome, large subunit precursor"/>
    <property type="evidence" value="ECO:0007669"/>
    <property type="project" value="TreeGrafter"/>
</dbReference>
<name>A0A1B8G7E0_9PEZI</name>
<reference evidence="13" key="2">
    <citation type="journal article" date="2018" name="Nat. Commun.">
        <title>Extreme sensitivity to ultraviolet light in the fungal pathogen causing white-nose syndrome of bats.</title>
        <authorList>
            <person name="Palmer J.M."/>
            <person name="Drees K.P."/>
            <person name="Foster J.T."/>
            <person name="Lindner D.L."/>
        </authorList>
    </citation>
    <scope>NUCLEOTIDE SEQUENCE [LARGE SCALE GENOMIC DNA]</scope>
    <source>
        <strain evidence="13">UAMH 10579</strain>
    </source>
</reference>
<feature type="compositionally biased region" description="Basic and acidic residues" evidence="10">
    <location>
        <begin position="353"/>
        <end position="365"/>
    </location>
</feature>
<dbReference type="InterPro" id="IPR040025">
    <property type="entry name" value="Znf622/Rei1/Reh1"/>
</dbReference>
<dbReference type="GO" id="GO:0003676">
    <property type="term" value="F:nucleic acid binding"/>
    <property type="evidence" value="ECO:0007669"/>
    <property type="project" value="InterPro"/>
</dbReference>
<evidence type="ECO:0000256" key="10">
    <source>
        <dbReference type="SAM" id="MobiDB-lite"/>
    </source>
</evidence>
<evidence type="ECO:0000313" key="12">
    <source>
        <dbReference type="EMBL" id="OBT91740.2"/>
    </source>
</evidence>
<evidence type="ECO:0000256" key="4">
    <source>
        <dbReference type="ARBA" id="ARBA00022723"/>
    </source>
</evidence>
<keyword evidence="2" id="KW-0963">Cytoplasm</keyword>
<dbReference type="GO" id="GO:0008270">
    <property type="term" value="F:zinc ion binding"/>
    <property type="evidence" value="ECO:0007669"/>
    <property type="project" value="UniProtKB-KW"/>
</dbReference>